<evidence type="ECO:0000256" key="18">
    <source>
        <dbReference type="ARBA" id="ARBA00060083"/>
    </source>
</evidence>
<feature type="binding site" evidence="21">
    <location>
        <position position="87"/>
    </location>
    <ligand>
        <name>Zn(2+)</name>
        <dbReference type="ChEBI" id="CHEBI:29105"/>
    </ligand>
</feature>
<evidence type="ECO:0000256" key="10">
    <source>
        <dbReference type="ARBA" id="ARBA00022833"/>
    </source>
</evidence>
<evidence type="ECO:0000313" key="25">
    <source>
        <dbReference type="EMBL" id="VFR02124.1"/>
    </source>
</evidence>
<dbReference type="EC" id="2.4.1.-" evidence="23"/>
<dbReference type="FunFam" id="2.60.120.10:FF:000080">
    <property type="entry name" value="Auxin-binding protein 1"/>
    <property type="match status" value="1"/>
</dbReference>
<dbReference type="Proteomes" id="UP000595140">
    <property type="component" value="Unassembled WGS sequence"/>
</dbReference>
<evidence type="ECO:0000256" key="9">
    <source>
        <dbReference type="ARBA" id="ARBA00022824"/>
    </source>
</evidence>
<dbReference type="EMBL" id="OOIL02006792">
    <property type="protein sequence ID" value="VFR02124.1"/>
    <property type="molecule type" value="Genomic_DNA"/>
</dbReference>
<dbReference type="FunFam" id="3.90.550.10:FF:000024">
    <property type="entry name" value="Hexosyltransferase"/>
    <property type="match status" value="1"/>
</dbReference>
<evidence type="ECO:0000256" key="7">
    <source>
        <dbReference type="ARBA" id="ARBA00022723"/>
    </source>
</evidence>
<evidence type="ECO:0000256" key="4">
    <source>
        <dbReference type="ARBA" id="ARBA00022676"/>
    </source>
</evidence>
<comment type="pathway">
    <text evidence="2">Glycan metabolism; pectin biosynthesis.</text>
</comment>
<keyword evidence="17" id="KW-0927">Auxin signaling pathway</keyword>
<keyword evidence="4" id="KW-0328">Glycosyltransferase</keyword>
<feature type="signal peptide" evidence="24">
    <location>
        <begin position="1"/>
        <end position="22"/>
    </location>
</feature>
<keyword evidence="9" id="KW-0256">Endoplasmic reticulum</keyword>
<comment type="similarity">
    <text evidence="3 23">Belongs to the glycosyltransferase 8 family.</text>
</comment>
<dbReference type="PANTHER" id="PTHR13778">
    <property type="entry name" value="GLYCOSYLTRANSFERASE 8 DOMAIN-CONTAINING PROTEIN"/>
    <property type="match status" value="1"/>
</dbReference>
<dbReference type="GO" id="GO:0005788">
    <property type="term" value="C:endoplasmic reticulum lumen"/>
    <property type="evidence" value="ECO:0007669"/>
    <property type="project" value="UniProtKB-SubCell"/>
</dbReference>
<dbReference type="SUPFAM" id="SSF53448">
    <property type="entry name" value="Nucleotide-diphospho-sugar transferases"/>
    <property type="match status" value="1"/>
</dbReference>
<keyword evidence="10 21" id="KW-0862">Zinc</keyword>
<gene>
    <name evidence="25" type="ORF">CCAM_LOCUS43899</name>
</gene>
<evidence type="ECO:0000256" key="6">
    <source>
        <dbReference type="ARBA" id="ARBA00022692"/>
    </source>
</evidence>
<evidence type="ECO:0000256" key="12">
    <source>
        <dbReference type="ARBA" id="ARBA00022989"/>
    </source>
</evidence>
<keyword evidence="11" id="KW-0735">Signal-anchor</keyword>
<keyword evidence="16" id="KW-0325">Glycoprotein</keyword>
<keyword evidence="7 21" id="KW-0479">Metal-binding</keyword>
<dbReference type="SUPFAM" id="SSF51182">
    <property type="entry name" value="RmlC-like cupins"/>
    <property type="match status" value="1"/>
</dbReference>
<keyword evidence="15" id="KW-0675">Receptor</keyword>
<dbReference type="GO" id="GO:0010011">
    <property type="term" value="F:auxin binding"/>
    <property type="evidence" value="ECO:0007669"/>
    <property type="project" value="InterPro"/>
</dbReference>
<feature type="binding site" evidence="21">
    <location>
        <position position="81"/>
    </location>
    <ligand>
        <name>Zn(2+)</name>
        <dbReference type="ChEBI" id="CHEBI:29105"/>
    </ligand>
</feature>
<evidence type="ECO:0000256" key="21">
    <source>
        <dbReference type="PIRSR" id="PIRSR600526-2"/>
    </source>
</evidence>
<comment type="subcellular location">
    <subcellularLocation>
        <location evidence="19">Endomembrane system</location>
        <topology evidence="19">Single-pass type II membrane protein</topology>
    </subcellularLocation>
    <subcellularLocation>
        <location evidence="1">Endoplasmic reticulum lumen</location>
    </subcellularLocation>
</comment>
<keyword evidence="5" id="KW-0808">Transferase</keyword>
<keyword evidence="26" id="KW-1185">Reference proteome</keyword>
<feature type="chain" id="PRO_5019810617" description="Hexosyltransferase" evidence="24">
    <location>
        <begin position="23"/>
        <end position="540"/>
    </location>
</feature>
<dbReference type="GO" id="GO:0009734">
    <property type="term" value="P:auxin-activated signaling pathway"/>
    <property type="evidence" value="ECO:0007669"/>
    <property type="project" value="UniProtKB-KW"/>
</dbReference>
<evidence type="ECO:0000256" key="16">
    <source>
        <dbReference type="ARBA" id="ARBA00023180"/>
    </source>
</evidence>
<name>A0A484NLZ7_9ASTE</name>
<evidence type="ECO:0000256" key="17">
    <source>
        <dbReference type="ARBA" id="ARBA00023294"/>
    </source>
</evidence>
<evidence type="ECO:0000256" key="2">
    <source>
        <dbReference type="ARBA" id="ARBA00004877"/>
    </source>
</evidence>
<evidence type="ECO:0000256" key="11">
    <source>
        <dbReference type="ARBA" id="ARBA00022968"/>
    </source>
</evidence>
<dbReference type="InterPro" id="IPR002495">
    <property type="entry name" value="Glyco_trans_8"/>
</dbReference>
<evidence type="ECO:0000256" key="24">
    <source>
        <dbReference type="SAM" id="SignalP"/>
    </source>
</evidence>
<dbReference type="AlphaFoldDB" id="A0A484NLZ7"/>
<dbReference type="OrthoDB" id="2013851at2759"/>
<dbReference type="CDD" id="cd02220">
    <property type="entry name" value="cupin_ABP1"/>
    <property type="match status" value="1"/>
</dbReference>
<keyword evidence="13" id="KW-0472">Membrane</keyword>
<feature type="binding site" evidence="21">
    <location>
        <position position="83"/>
    </location>
    <ligand>
        <name>Zn(2+)</name>
        <dbReference type="ChEBI" id="CHEBI:29105"/>
    </ligand>
</feature>
<dbReference type="InterPro" id="IPR050748">
    <property type="entry name" value="Glycosyltrans_8_dom-fam"/>
</dbReference>
<evidence type="ECO:0000256" key="14">
    <source>
        <dbReference type="ARBA" id="ARBA00023157"/>
    </source>
</evidence>
<dbReference type="PRINTS" id="PR00655">
    <property type="entry name" value="AUXINBINDNGP"/>
</dbReference>
<sequence length="540" mass="61283">MNRRLVGVLSAAVFLLSLTSEASHCSIKGLPLIRNISELPQDSYGRPGFSHITLAGSVLHGMKEVEVWLQTFSPGSRTPIHRHSCEEVFVVLKGTGMLYLASNSHPKYPREPLETPIFTNSTFHVPTNDAHQVWNTGESEDLQVLVVISRPPVKVFIYDDWLMPHTAARLKYPYYWDECHQATHGRMAFWNSSSFVPLLIGLLSLFLITSQPLPAADAANIRLAIRKPAAPNSLPLFNEAPAFRNGEACGSGDLIHVVMTLDTNYIRGTMAAVLSILQHSTCPENVVFHFLWLRHEPEVFSSIRSTFPYLNFKVYRFDASRVRGLISKSIRQALDQPLNYARAYLAEILPAEVRRVIYLDSDLVLVDDIMKLWKVELGGRVLAAPEYCHANFTAYFTDAFWADPELTKTFEGRKPCYFNTGVMVMDVEQWRRGGYTKKVEDWMMVQKQKMRIYHLGSLPPFLLVLAGKITPVDHRWNQHGLGGDNLEGKCRSLHPGPISLLHWSGKGKPWLRLDSRKPCIVDHLWAPYDLYHTSKNTFVE</sequence>
<evidence type="ECO:0000256" key="3">
    <source>
        <dbReference type="ARBA" id="ARBA00006351"/>
    </source>
</evidence>
<keyword evidence="6" id="KW-0812">Transmembrane</keyword>
<feature type="glycosylation site" description="N-linked (GlcNAc...) asparagine" evidence="20">
    <location>
        <position position="120"/>
    </location>
</feature>
<dbReference type="Gene3D" id="2.60.120.10">
    <property type="entry name" value="Jelly Rolls"/>
    <property type="match status" value="1"/>
</dbReference>
<evidence type="ECO:0000256" key="19">
    <source>
        <dbReference type="ARBA" id="ARBA00060399"/>
    </source>
</evidence>
<dbReference type="Pfam" id="PF01501">
    <property type="entry name" value="Glyco_transf_8"/>
    <property type="match status" value="1"/>
</dbReference>
<evidence type="ECO:0000313" key="26">
    <source>
        <dbReference type="Proteomes" id="UP000595140"/>
    </source>
</evidence>
<dbReference type="InterPro" id="IPR000526">
    <property type="entry name" value="Auxin-bd"/>
</dbReference>
<dbReference type="Gene3D" id="3.90.550.10">
    <property type="entry name" value="Spore Coat Polysaccharide Biosynthesis Protein SpsA, Chain A"/>
    <property type="match status" value="1"/>
</dbReference>
<evidence type="ECO:0000256" key="5">
    <source>
        <dbReference type="ARBA" id="ARBA00022679"/>
    </source>
</evidence>
<proteinExistence type="inferred from homology"/>
<dbReference type="Pfam" id="PF02041">
    <property type="entry name" value="Auxin_BP"/>
    <property type="match status" value="1"/>
</dbReference>
<evidence type="ECO:0000256" key="22">
    <source>
        <dbReference type="PIRSR" id="PIRSR600526-3"/>
    </source>
</evidence>
<dbReference type="GO" id="GO:0005794">
    <property type="term" value="C:Golgi apparatus"/>
    <property type="evidence" value="ECO:0007669"/>
    <property type="project" value="TreeGrafter"/>
</dbReference>
<dbReference type="InterPro" id="IPR011051">
    <property type="entry name" value="RmlC_Cupin_sf"/>
</dbReference>
<dbReference type="InterPro" id="IPR029044">
    <property type="entry name" value="Nucleotide-diphossugar_trans"/>
</dbReference>
<dbReference type="InterPro" id="IPR014710">
    <property type="entry name" value="RmlC-like_jellyroll"/>
</dbReference>
<organism evidence="25 26">
    <name type="scientific">Cuscuta campestris</name>
    <dbReference type="NCBI Taxonomy" id="132261"/>
    <lineage>
        <taxon>Eukaryota</taxon>
        <taxon>Viridiplantae</taxon>
        <taxon>Streptophyta</taxon>
        <taxon>Embryophyta</taxon>
        <taxon>Tracheophyta</taxon>
        <taxon>Spermatophyta</taxon>
        <taxon>Magnoliopsida</taxon>
        <taxon>eudicotyledons</taxon>
        <taxon>Gunneridae</taxon>
        <taxon>Pentapetalae</taxon>
        <taxon>asterids</taxon>
        <taxon>lamiids</taxon>
        <taxon>Solanales</taxon>
        <taxon>Convolvulaceae</taxon>
        <taxon>Cuscuteae</taxon>
        <taxon>Cuscuta</taxon>
        <taxon>Cuscuta subgen. Grammica</taxon>
        <taxon>Cuscuta sect. Cleistogrammica</taxon>
    </lineage>
</organism>
<feature type="binding site" evidence="21">
    <location>
        <position position="131"/>
    </location>
    <ligand>
        <name>Zn(2+)</name>
        <dbReference type="ChEBI" id="CHEBI:29105"/>
    </ligand>
</feature>
<protein>
    <recommendedName>
        <fullName evidence="23">Hexosyltransferase</fullName>
        <ecNumber evidence="23">2.4.1.-</ecNumber>
    </recommendedName>
</protein>
<evidence type="ECO:0000256" key="15">
    <source>
        <dbReference type="ARBA" id="ARBA00023170"/>
    </source>
</evidence>
<dbReference type="GO" id="GO:0016757">
    <property type="term" value="F:glycosyltransferase activity"/>
    <property type="evidence" value="ECO:0007669"/>
    <property type="project" value="UniProtKB-KW"/>
</dbReference>
<keyword evidence="8 24" id="KW-0732">Signal</keyword>
<evidence type="ECO:0000256" key="1">
    <source>
        <dbReference type="ARBA" id="ARBA00004319"/>
    </source>
</evidence>
<feature type="disulfide bond" evidence="22">
    <location>
        <begin position="25"/>
        <end position="179"/>
    </location>
</feature>
<keyword evidence="12" id="KW-1133">Transmembrane helix</keyword>
<dbReference type="GO" id="GO:0046872">
    <property type="term" value="F:metal ion binding"/>
    <property type="evidence" value="ECO:0007669"/>
    <property type="project" value="UniProtKB-KW"/>
</dbReference>
<accession>A0A484NLZ7</accession>
<evidence type="ECO:0000256" key="13">
    <source>
        <dbReference type="ARBA" id="ARBA00023136"/>
    </source>
</evidence>
<evidence type="ECO:0000256" key="8">
    <source>
        <dbReference type="ARBA" id="ARBA00022729"/>
    </source>
</evidence>
<keyword evidence="14 22" id="KW-1015">Disulfide bond</keyword>
<dbReference type="PANTHER" id="PTHR13778:SF5">
    <property type="entry name" value="HEXOSYLTRANSFERASE"/>
    <property type="match status" value="1"/>
</dbReference>
<evidence type="ECO:0000256" key="20">
    <source>
        <dbReference type="PIRSR" id="PIRSR600526-1"/>
    </source>
</evidence>
<reference evidence="25 26" key="1">
    <citation type="submission" date="2018-04" db="EMBL/GenBank/DDBJ databases">
        <authorList>
            <person name="Vogel A."/>
        </authorList>
    </citation>
    <scope>NUCLEOTIDE SEQUENCE [LARGE SCALE GENOMIC DNA]</scope>
</reference>
<comment type="function">
    <text evidence="18">This is probably a receptor for the plant hormone auxin.</text>
</comment>
<evidence type="ECO:0000256" key="23">
    <source>
        <dbReference type="RuleBase" id="RU362027"/>
    </source>
</evidence>